<dbReference type="OrthoDB" id="6105938at2759"/>
<evidence type="ECO:0000256" key="2">
    <source>
        <dbReference type="ARBA" id="ARBA00022737"/>
    </source>
</evidence>
<dbReference type="RefSeq" id="XP_031020020.1">
    <property type="nucleotide sequence ID" value="XM_031156016.1"/>
</dbReference>
<accession>A0A366S804</accession>
<keyword evidence="1" id="KW-0479">Metal-binding</keyword>
<evidence type="ECO:0000256" key="6">
    <source>
        <dbReference type="SAM" id="MobiDB-lite"/>
    </source>
</evidence>
<proteinExistence type="predicted"/>
<evidence type="ECO:0000313" key="8">
    <source>
        <dbReference type="EMBL" id="RBR25429.1"/>
    </source>
</evidence>
<comment type="caution">
    <text evidence="8">The sequence shown here is derived from an EMBL/GenBank/DDBJ whole genome shotgun (WGS) entry which is preliminary data.</text>
</comment>
<evidence type="ECO:0000256" key="4">
    <source>
        <dbReference type="ARBA" id="ARBA00022833"/>
    </source>
</evidence>
<dbReference type="SMART" id="SM00355">
    <property type="entry name" value="ZnF_C2H2"/>
    <property type="match status" value="7"/>
</dbReference>
<dbReference type="SUPFAM" id="SSF57667">
    <property type="entry name" value="beta-beta-alpha zinc fingers"/>
    <property type="match status" value="1"/>
</dbReference>
<dbReference type="GO" id="GO:0000977">
    <property type="term" value="F:RNA polymerase II transcription regulatory region sequence-specific DNA binding"/>
    <property type="evidence" value="ECO:0007669"/>
    <property type="project" value="TreeGrafter"/>
</dbReference>
<dbReference type="Pfam" id="PF00096">
    <property type="entry name" value="zf-C2H2"/>
    <property type="match status" value="1"/>
</dbReference>
<dbReference type="PROSITE" id="PS00028">
    <property type="entry name" value="ZINC_FINGER_C2H2_1"/>
    <property type="match status" value="1"/>
</dbReference>
<feature type="domain" description="C2H2-type" evidence="7">
    <location>
        <begin position="138"/>
        <end position="165"/>
    </location>
</feature>
<evidence type="ECO:0000313" key="9">
    <source>
        <dbReference type="Proteomes" id="UP000253153"/>
    </source>
</evidence>
<reference evidence="8 9" key="1">
    <citation type="submission" date="2018-06" db="EMBL/GenBank/DDBJ databases">
        <title>Fusarium incarnatum-equiseti species complex species 28.</title>
        <authorList>
            <person name="Gardiner D.M."/>
        </authorList>
    </citation>
    <scope>NUCLEOTIDE SEQUENCE [LARGE SCALE GENOMIC DNA]</scope>
    <source>
        <strain evidence="8 9">FIESC_28</strain>
    </source>
</reference>
<dbReference type="AlphaFoldDB" id="A0A366S804"/>
<evidence type="ECO:0000256" key="5">
    <source>
        <dbReference type="PROSITE-ProRule" id="PRU00042"/>
    </source>
</evidence>
<feature type="region of interest" description="Disordered" evidence="6">
    <location>
        <begin position="1"/>
        <end position="24"/>
    </location>
</feature>
<dbReference type="PANTHER" id="PTHR24379:SF127">
    <property type="entry name" value="BLOODY FINGERS-RELATED"/>
    <property type="match status" value="1"/>
</dbReference>
<organism evidence="8 9">
    <name type="scientific">Fusarium coffeatum</name>
    <dbReference type="NCBI Taxonomy" id="231269"/>
    <lineage>
        <taxon>Eukaryota</taxon>
        <taxon>Fungi</taxon>
        <taxon>Dikarya</taxon>
        <taxon>Ascomycota</taxon>
        <taxon>Pezizomycotina</taxon>
        <taxon>Sordariomycetes</taxon>
        <taxon>Hypocreomycetidae</taxon>
        <taxon>Hypocreales</taxon>
        <taxon>Nectriaceae</taxon>
        <taxon>Fusarium</taxon>
        <taxon>Fusarium incarnatum-equiseti species complex</taxon>
    </lineage>
</organism>
<dbReference type="GeneID" id="41991312"/>
<gene>
    <name evidence="8" type="ORF">FIESC28_01866</name>
</gene>
<dbReference type="GO" id="GO:0000981">
    <property type="term" value="F:DNA-binding transcription factor activity, RNA polymerase II-specific"/>
    <property type="evidence" value="ECO:0007669"/>
    <property type="project" value="TreeGrafter"/>
</dbReference>
<keyword evidence="3 5" id="KW-0863">Zinc-finger</keyword>
<dbReference type="PROSITE" id="PS50157">
    <property type="entry name" value="ZINC_FINGER_C2H2_2"/>
    <property type="match status" value="1"/>
</dbReference>
<dbReference type="GO" id="GO:0008270">
    <property type="term" value="F:zinc ion binding"/>
    <property type="evidence" value="ECO:0007669"/>
    <property type="project" value="UniProtKB-KW"/>
</dbReference>
<evidence type="ECO:0000259" key="7">
    <source>
        <dbReference type="PROSITE" id="PS50157"/>
    </source>
</evidence>
<protein>
    <recommendedName>
        <fullName evidence="7">C2H2-type domain-containing protein</fullName>
    </recommendedName>
</protein>
<dbReference type="InterPro" id="IPR013087">
    <property type="entry name" value="Znf_C2H2_type"/>
</dbReference>
<dbReference type="InterPro" id="IPR036236">
    <property type="entry name" value="Znf_C2H2_sf"/>
</dbReference>
<dbReference type="GO" id="GO:0005634">
    <property type="term" value="C:nucleus"/>
    <property type="evidence" value="ECO:0007669"/>
    <property type="project" value="TreeGrafter"/>
</dbReference>
<feature type="compositionally biased region" description="Low complexity" evidence="6">
    <location>
        <begin position="1"/>
        <end position="16"/>
    </location>
</feature>
<keyword evidence="4" id="KW-0862">Zinc</keyword>
<name>A0A366S804_9HYPO</name>
<keyword evidence="2" id="KW-0677">Repeat</keyword>
<keyword evidence="9" id="KW-1185">Reference proteome</keyword>
<evidence type="ECO:0000256" key="1">
    <source>
        <dbReference type="ARBA" id="ARBA00022723"/>
    </source>
</evidence>
<sequence length="270" mass="31075">MQHSSPSPSSSPTRPSNYGSASPETAASSFDCSNSSHCGPCKRYFRDDAALDQHILAKHHDTYCWRCDRHFTHVSGLEQHVANSSKHHVCTHCDGEPDYDTEEDLNEHLEEFHNACLECNEIFYDEEDLIAHDVEMHNRCATCQRFFDSPANLLNHEKVHLEKNIKCLACPRMFISNSAMMLHMEHGTCESGANLRVIKNLVADWYEDYGSVGHHHEDDFRCENCGSHFLRLSALLQHAESENCDAAVWDFYRIFVHIEYNQDAFQLFDY</sequence>
<dbReference type="PANTHER" id="PTHR24379">
    <property type="entry name" value="KRAB AND ZINC FINGER DOMAIN-CONTAINING"/>
    <property type="match status" value="1"/>
</dbReference>
<dbReference type="Proteomes" id="UP000253153">
    <property type="component" value="Unassembled WGS sequence"/>
</dbReference>
<evidence type="ECO:0000256" key="3">
    <source>
        <dbReference type="ARBA" id="ARBA00022771"/>
    </source>
</evidence>
<dbReference type="Gene3D" id="3.30.160.60">
    <property type="entry name" value="Classic Zinc Finger"/>
    <property type="match status" value="1"/>
</dbReference>
<dbReference type="EMBL" id="QKXC01000039">
    <property type="protein sequence ID" value="RBR25429.1"/>
    <property type="molecule type" value="Genomic_DNA"/>
</dbReference>